<gene>
    <name evidence="1" type="ORF">AV530_003261</name>
</gene>
<sequence>MSDRLFIFRRCRYRVTAEYGAAYIYLQGERVIEINCTVEYAICDSVLGKGRTSAIAGGAAGPTSTLSPRSRKPLLTRVTEMMAKVIQRRICSAYK</sequence>
<reference evidence="1 2" key="1">
    <citation type="submission" date="2016-02" db="EMBL/GenBank/DDBJ databases">
        <title>Band-tailed pigeon sequencing and assembly.</title>
        <authorList>
            <person name="Soares A.E."/>
            <person name="Novak B.J."/>
            <person name="Rice E.S."/>
            <person name="O'Connell B."/>
            <person name="Chang D."/>
            <person name="Weber S."/>
            <person name="Shapiro B."/>
        </authorList>
    </citation>
    <scope>NUCLEOTIDE SEQUENCE [LARGE SCALE GENOMIC DNA]</scope>
    <source>
        <strain evidence="1">BTP2013</strain>
        <tissue evidence="1">Blood</tissue>
    </source>
</reference>
<dbReference type="EMBL" id="LSYS01005108">
    <property type="protein sequence ID" value="OPJ78421.1"/>
    <property type="molecule type" value="Genomic_DNA"/>
</dbReference>
<organism evidence="1 2">
    <name type="scientific">Patagioenas fasciata monilis</name>
    <dbReference type="NCBI Taxonomy" id="372326"/>
    <lineage>
        <taxon>Eukaryota</taxon>
        <taxon>Metazoa</taxon>
        <taxon>Chordata</taxon>
        <taxon>Craniata</taxon>
        <taxon>Vertebrata</taxon>
        <taxon>Euteleostomi</taxon>
        <taxon>Archelosauria</taxon>
        <taxon>Archosauria</taxon>
        <taxon>Dinosauria</taxon>
        <taxon>Saurischia</taxon>
        <taxon>Theropoda</taxon>
        <taxon>Coelurosauria</taxon>
        <taxon>Aves</taxon>
        <taxon>Neognathae</taxon>
        <taxon>Neoaves</taxon>
        <taxon>Columbimorphae</taxon>
        <taxon>Columbiformes</taxon>
        <taxon>Columbidae</taxon>
        <taxon>Patagioenas</taxon>
    </lineage>
</organism>
<accession>A0A1V4K212</accession>
<evidence type="ECO:0000313" key="2">
    <source>
        <dbReference type="Proteomes" id="UP000190648"/>
    </source>
</evidence>
<protein>
    <submittedName>
        <fullName evidence="1">Uncharacterized protein</fullName>
    </submittedName>
</protein>
<evidence type="ECO:0000313" key="1">
    <source>
        <dbReference type="EMBL" id="OPJ78421.1"/>
    </source>
</evidence>
<keyword evidence="2" id="KW-1185">Reference proteome</keyword>
<dbReference type="Proteomes" id="UP000190648">
    <property type="component" value="Unassembled WGS sequence"/>
</dbReference>
<proteinExistence type="predicted"/>
<dbReference type="AlphaFoldDB" id="A0A1V4K212"/>
<name>A0A1V4K212_PATFA</name>
<comment type="caution">
    <text evidence="1">The sequence shown here is derived from an EMBL/GenBank/DDBJ whole genome shotgun (WGS) entry which is preliminary data.</text>
</comment>